<gene>
    <name evidence="1" type="ORF">G647_02989</name>
</gene>
<dbReference type="GeneID" id="19981482"/>
<dbReference type="RefSeq" id="XP_008725557.1">
    <property type="nucleotide sequence ID" value="XM_008727335.1"/>
</dbReference>
<protein>
    <submittedName>
        <fullName evidence="1">Uncharacterized protein</fullName>
    </submittedName>
</protein>
<evidence type="ECO:0000313" key="1">
    <source>
        <dbReference type="EMBL" id="ETI26212.1"/>
    </source>
</evidence>
<name>V9DJU3_9EURO</name>
<proteinExistence type="predicted"/>
<dbReference type="HOGENOM" id="CLU_3299311_0_0_1"/>
<organism evidence="1 2">
    <name type="scientific">Cladophialophora carrionii CBS 160.54</name>
    <dbReference type="NCBI Taxonomy" id="1279043"/>
    <lineage>
        <taxon>Eukaryota</taxon>
        <taxon>Fungi</taxon>
        <taxon>Dikarya</taxon>
        <taxon>Ascomycota</taxon>
        <taxon>Pezizomycotina</taxon>
        <taxon>Eurotiomycetes</taxon>
        <taxon>Chaetothyriomycetidae</taxon>
        <taxon>Chaetothyriales</taxon>
        <taxon>Herpotrichiellaceae</taxon>
        <taxon>Cladophialophora</taxon>
    </lineage>
</organism>
<dbReference type="VEuPathDB" id="FungiDB:G647_02989"/>
<evidence type="ECO:0000313" key="2">
    <source>
        <dbReference type="Proteomes" id="UP000030678"/>
    </source>
</evidence>
<dbReference type="EMBL" id="KB822703">
    <property type="protein sequence ID" value="ETI26212.1"/>
    <property type="molecule type" value="Genomic_DNA"/>
</dbReference>
<reference evidence="1 2" key="1">
    <citation type="submission" date="2013-03" db="EMBL/GenBank/DDBJ databases">
        <title>The Genome Sequence of Cladophialophora carrionii CBS 160.54.</title>
        <authorList>
            <consortium name="The Broad Institute Genomics Platform"/>
            <person name="Cuomo C."/>
            <person name="de Hoog S."/>
            <person name="Gorbushina A."/>
            <person name="Walker B."/>
            <person name="Young S.K."/>
            <person name="Zeng Q."/>
            <person name="Gargeya S."/>
            <person name="Fitzgerald M."/>
            <person name="Haas B."/>
            <person name="Abouelleil A."/>
            <person name="Allen A.W."/>
            <person name="Alvarado L."/>
            <person name="Arachchi H.M."/>
            <person name="Berlin A.M."/>
            <person name="Chapman S.B."/>
            <person name="Gainer-Dewar J."/>
            <person name="Goldberg J."/>
            <person name="Griggs A."/>
            <person name="Gujja S."/>
            <person name="Hansen M."/>
            <person name="Howarth C."/>
            <person name="Imamovic A."/>
            <person name="Ireland A."/>
            <person name="Larimer J."/>
            <person name="McCowan C."/>
            <person name="Murphy C."/>
            <person name="Pearson M."/>
            <person name="Poon T.W."/>
            <person name="Priest M."/>
            <person name="Roberts A."/>
            <person name="Saif S."/>
            <person name="Shea T."/>
            <person name="Sisk P."/>
            <person name="Sykes S."/>
            <person name="Wortman J."/>
            <person name="Nusbaum C."/>
            <person name="Birren B."/>
        </authorList>
    </citation>
    <scope>NUCLEOTIDE SEQUENCE [LARGE SCALE GENOMIC DNA]</scope>
    <source>
        <strain evidence="1 2">CBS 160.54</strain>
    </source>
</reference>
<accession>V9DJU3</accession>
<dbReference type="AlphaFoldDB" id="V9DJU3"/>
<sequence length="40" mass="4842">MRLISMAPKPRFATRRTTNYILWCRLPLQRYSPCEEEEPS</sequence>
<dbReference type="Proteomes" id="UP000030678">
    <property type="component" value="Unassembled WGS sequence"/>
</dbReference>